<reference evidence="1" key="1">
    <citation type="journal article" date="2021" name="PeerJ">
        <title>Extensive microbial diversity within the chicken gut microbiome revealed by metagenomics and culture.</title>
        <authorList>
            <person name="Gilroy R."/>
            <person name="Ravi A."/>
            <person name="Getino M."/>
            <person name="Pursley I."/>
            <person name="Horton D.L."/>
            <person name="Alikhan N.F."/>
            <person name="Baker D."/>
            <person name="Gharbi K."/>
            <person name="Hall N."/>
            <person name="Watson M."/>
            <person name="Adriaenssens E.M."/>
            <person name="Foster-Nyarko E."/>
            <person name="Jarju S."/>
            <person name="Secka A."/>
            <person name="Antonio M."/>
            <person name="Oren A."/>
            <person name="Chaudhuri R.R."/>
            <person name="La Ragione R."/>
            <person name="Hildebrand F."/>
            <person name="Pallen M.J."/>
        </authorList>
    </citation>
    <scope>NUCLEOTIDE SEQUENCE</scope>
    <source>
        <strain evidence="1">ChiGjej1B1-1692</strain>
    </source>
</reference>
<proteinExistence type="predicted"/>
<sequence length="167" mass="19411">MEHSNTIQSFVAVIGDMKDSRHLENRKEVQVRLQGILDRLNEKYKDEIVSRFLITLGDEFQGLLSSGKYILDMVNEIRMEMYPVRLRFGIGFGQITTDIRTEMALGADGPGYYRAREAVELLKEREKKNRSVLSELCLKMDETHRDKEILLNTVFDLMYVVESGWTD</sequence>
<evidence type="ECO:0000313" key="1">
    <source>
        <dbReference type="EMBL" id="HJC38300.1"/>
    </source>
</evidence>
<dbReference type="AlphaFoldDB" id="A0A9D2NVV0"/>
<comment type="caution">
    <text evidence="1">The sequence shown here is derived from an EMBL/GenBank/DDBJ whole genome shotgun (WGS) entry which is preliminary data.</text>
</comment>
<dbReference type="EMBL" id="DWWK01000055">
    <property type="protein sequence ID" value="HJC38300.1"/>
    <property type="molecule type" value="Genomic_DNA"/>
</dbReference>
<name>A0A9D2NVV0_9FIRM</name>
<dbReference type="InterPro" id="IPR032580">
    <property type="entry name" value="SatD"/>
</dbReference>
<dbReference type="Pfam" id="PF16264">
    <property type="entry name" value="SatD"/>
    <property type="match status" value="1"/>
</dbReference>
<dbReference type="Proteomes" id="UP000823894">
    <property type="component" value="Unassembled WGS sequence"/>
</dbReference>
<evidence type="ECO:0000313" key="2">
    <source>
        <dbReference type="Proteomes" id="UP000823894"/>
    </source>
</evidence>
<feature type="non-terminal residue" evidence="1">
    <location>
        <position position="167"/>
    </location>
</feature>
<organism evidence="1 2">
    <name type="scientific">Candidatus Mediterraneibacter faecigallinarum</name>
    <dbReference type="NCBI Taxonomy" id="2838669"/>
    <lineage>
        <taxon>Bacteria</taxon>
        <taxon>Bacillati</taxon>
        <taxon>Bacillota</taxon>
        <taxon>Clostridia</taxon>
        <taxon>Lachnospirales</taxon>
        <taxon>Lachnospiraceae</taxon>
        <taxon>Mediterraneibacter</taxon>
    </lineage>
</organism>
<reference evidence="1" key="2">
    <citation type="submission" date="2021-04" db="EMBL/GenBank/DDBJ databases">
        <authorList>
            <person name="Gilroy R."/>
        </authorList>
    </citation>
    <scope>NUCLEOTIDE SEQUENCE</scope>
    <source>
        <strain evidence="1">ChiGjej1B1-1692</strain>
    </source>
</reference>
<gene>
    <name evidence="1" type="ORF">H9757_04460</name>
</gene>
<protein>
    <submittedName>
        <fullName evidence="1">SatD family protein</fullName>
    </submittedName>
</protein>
<accession>A0A9D2NVV0</accession>